<dbReference type="InterPro" id="IPR043147">
    <property type="entry name" value="Penicillin_amidase_A-knob"/>
</dbReference>
<dbReference type="EMBL" id="FNYC01000003">
    <property type="protein sequence ID" value="SEI85546.1"/>
    <property type="molecule type" value="Genomic_DNA"/>
</dbReference>
<keyword evidence="6" id="KW-0106">Calcium</keyword>
<comment type="cofactor">
    <cofactor evidence="6">
        <name>Ca(2+)</name>
        <dbReference type="ChEBI" id="CHEBI:29108"/>
    </cofactor>
    <text evidence="6">Binds 1 Ca(2+) ion per dimer.</text>
</comment>
<feature type="binding site" evidence="6">
    <location>
        <position position="290"/>
    </location>
    <ligand>
        <name>Ca(2+)</name>
        <dbReference type="ChEBI" id="CHEBI:29108"/>
    </ligand>
</feature>
<evidence type="ECO:0000256" key="2">
    <source>
        <dbReference type="ARBA" id="ARBA00022729"/>
    </source>
</evidence>
<reference evidence="8 9" key="1">
    <citation type="submission" date="2016-10" db="EMBL/GenBank/DDBJ databases">
        <authorList>
            <person name="de Groot N.N."/>
        </authorList>
    </citation>
    <scope>NUCLEOTIDE SEQUENCE [LARGE SCALE GENOMIC DNA]</scope>
    <source>
        <strain evidence="8 9">DSM 26515</strain>
    </source>
</reference>
<dbReference type="GO" id="GO:0017000">
    <property type="term" value="P:antibiotic biosynthetic process"/>
    <property type="evidence" value="ECO:0007669"/>
    <property type="project" value="InterPro"/>
</dbReference>
<dbReference type="GO" id="GO:0046872">
    <property type="term" value="F:metal ion binding"/>
    <property type="evidence" value="ECO:0007669"/>
    <property type="project" value="UniProtKB-KW"/>
</dbReference>
<dbReference type="PANTHER" id="PTHR34218">
    <property type="entry name" value="PEPTIDASE S45 PENICILLIN AMIDASE"/>
    <property type="match status" value="1"/>
</dbReference>
<evidence type="ECO:0000313" key="9">
    <source>
        <dbReference type="Proteomes" id="UP000199420"/>
    </source>
</evidence>
<feature type="binding site" evidence="6">
    <location>
        <position position="289"/>
    </location>
    <ligand>
        <name>Ca(2+)</name>
        <dbReference type="ChEBI" id="CHEBI:29108"/>
    </ligand>
</feature>
<evidence type="ECO:0000256" key="7">
    <source>
        <dbReference type="SAM" id="SignalP"/>
    </source>
</evidence>
<comment type="similarity">
    <text evidence="1">Belongs to the peptidase S45 family.</text>
</comment>
<dbReference type="InterPro" id="IPR043146">
    <property type="entry name" value="Penicillin_amidase_N_B-knob"/>
</dbReference>
<dbReference type="STRING" id="529704.SAMN02927913_1905"/>
<name>A0A1H6U234_9GAMM</name>
<evidence type="ECO:0000256" key="5">
    <source>
        <dbReference type="PIRSR" id="PIRSR001227-1"/>
    </source>
</evidence>
<keyword evidence="4" id="KW-0865">Zymogen</keyword>
<dbReference type="Gene3D" id="1.10.439.10">
    <property type="entry name" value="Penicillin Amidohydrolase, domain 1"/>
    <property type="match status" value="1"/>
</dbReference>
<keyword evidence="2 7" id="KW-0732">Signal</keyword>
<dbReference type="InterPro" id="IPR002692">
    <property type="entry name" value="S45"/>
</dbReference>
<dbReference type="Gene3D" id="2.30.120.10">
    <property type="match status" value="1"/>
</dbReference>
<feature type="signal peptide" evidence="7">
    <location>
        <begin position="1"/>
        <end position="37"/>
    </location>
</feature>
<sequence>MPATIASKLVHALLRPTLRALPIAMLFAFGPVGTAHAGTAEQARWKQEAQAVTITRDDWGIAHVHGKTDADAVFGMVYAQAEDDFNRVETNYLNSLGRLAEAEGEQALWSDLRRQLFIDPVELKKLYAQSPDWLKQLMNSWADGLNYYLATHPDVHPRVITHYEPWMALSFTEGSIGGDIERVSLKDLQAFYGKPEDAPVPVAAAEAHPSWVEPTGSNGIAIAPKLTADGHALLLINPHTSFFFRSELQMTSDAGLDAYGAVTWGQFFVYQGFNHHIGWMHTSTGADVVDEFAETIEHKDGKAYYRYGKELRPVTERQITLSYRAKDGSMAKRSFPAYFTHHGPIVREAVNDKGDRKWIAEALMNRPIPALEQSWLRTKAHDYASYMKVAELKANSSNNTLFADDKGEIAYLHPQFIPKRDDRFDYTRPVDGSDPATDWHGLTPLDQAPHVLNPPNGWVFNTNDWPYSAAGKYSPKKADFPHYMDTFGENPRGLHATRVLTGKEGFTRASLITAAFDSYLPAFARQVPILIADYDALSASDPLKKKLAGPIAMLRHWDYRWGIASMPTSLAVFWGDTLWDEVSKADTAEGLSIYDAMAEKAGSKTRLHALLEAVDRLQRDFGHWGVAWGEINRFQRINGDLVQPFDDSKPSIPVPFTSSRWGSLASFGAHRWPGTKRYYGTSGNSFVAVVEFGPKVSARAITAGGESGHPQSPHFNDEVERYTTGNLREVYYWPEQLKGHTEQVYHPGRGRNVP</sequence>
<protein>
    <submittedName>
        <fullName evidence="8">Acyl-homoserine-lactone acylase</fullName>
    </submittedName>
</protein>
<dbReference type="SUPFAM" id="SSF56235">
    <property type="entry name" value="N-terminal nucleophile aminohydrolases (Ntn hydrolases)"/>
    <property type="match status" value="1"/>
</dbReference>
<dbReference type="InterPro" id="IPR023343">
    <property type="entry name" value="Penicillin_amidase_dom1"/>
</dbReference>
<feature type="chain" id="PRO_5011691448" evidence="7">
    <location>
        <begin position="38"/>
        <end position="754"/>
    </location>
</feature>
<feature type="active site" description="Nucleophile" evidence="5">
    <location>
        <position position="217"/>
    </location>
</feature>
<proteinExistence type="inferred from homology"/>
<dbReference type="InterPro" id="IPR014395">
    <property type="entry name" value="Pen/GL7ACA/AHL_acylase"/>
</dbReference>
<dbReference type="AlphaFoldDB" id="A0A1H6U234"/>
<dbReference type="Gene3D" id="3.60.20.10">
    <property type="entry name" value="Glutamine Phosphoribosylpyrophosphate, subunit 1, domain 1"/>
    <property type="match status" value="1"/>
</dbReference>
<evidence type="ECO:0000256" key="6">
    <source>
        <dbReference type="PIRSR" id="PIRSR001227-2"/>
    </source>
</evidence>
<keyword evidence="6" id="KW-0479">Metal-binding</keyword>
<evidence type="ECO:0000313" key="8">
    <source>
        <dbReference type="EMBL" id="SEI85546.1"/>
    </source>
</evidence>
<dbReference type="GO" id="GO:0016811">
    <property type="term" value="F:hydrolase activity, acting on carbon-nitrogen (but not peptide) bonds, in linear amides"/>
    <property type="evidence" value="ECO:0007669"/>
    <property type="project" value="InterPro"/>
</dbReference>
<dbReference type="OrthoDB" id="9760084at2"/>
<keyword evidence="3" id="KW-0378">Hydrolase</keyword>
<dbReference type="PIRSF" id="PIRSF001227">
    <property type="entry name" value="Pen_acylase"/>
    <property type="match status" value="1"/>
</dbReference>
<evidence type="ECO:0000256" key="4">
    <source>
        <dbReference type="ARBA" id="ARBA00023145"/>
    </source>
</evidence>
<keyword evidence="9" id="KW-1185">Reference proteome</keyword>
<organism evidence="8 9">
    <name type="scientific">Frateuria terrea</name>
    <dbReference type="NCBI Taxonomy" id="529704"/>
    <lineage>
        <taxon>Bacteria</taxon>
        <taxon>Pseudomonadati</taxon>
        <taxon>Pseudomonadota</taxon>
        <taxon>Gammaproteobacteria</taxon>
        <taxon>Lysobacterales</taxon>
        <taxon>Rhodanobacteraceae</taxon>
        <taxon>Frateuria</taxon>
    </lineage>
</organism>
<gene>
    <name evidence="8" type="ORF">SAMN04487997_1819</name>
</gene>
<dbReference type="RefSeq" id="WP_091336256.1">
    <property type="nucleotide sequence ID" value="NZ_FNYC01000003.1"/>
</dbReference>
<dbReference type="Pfam" id="PF01804">
    <property type="entry name" value="Penicil_amidase"/>
    <property type="match status" value="1"/>
</dbReference>
<dbReference type="Proteomes" id="UP000199420">
    <property type="component" value="Unassembled WGS sequence"/>
</dbReference>
<dbReference type="Gene3D" id="1.10.1400.10">
    <property type="match status" value="1"/>
</dbReference>
<evidence type="ECO:0000256" key="1">
    <source>
        <dbReference type="ARBA" id="ARBA00006586"/>
    </source>
</evidence>
<dbReference type="PANTHER" id="PTHR34218:SF3">
    <property type="entry name" value="ACYL-HOMOSERINE LACTONE ACYLASE PVDQ"/>
    <property type="match status" value="1"/>
</dbReference>
<dbReference type="InterPro" id="IPR029055">
    <property type="entry name" value="Ntn_hydrolases_N"/>
</dbReference>
<evidence type="ECO:0000256" key="3">
    <source>
        <dbReference type="ARBA" id="ARBA00022801"/>
    </source>
</evidence>
<feature type="binding site" evidence="6">
    <location>
        <position position="287"/>
    </location>
    <ligand>
        <name>Ca(2+)</name>
        <dbReference type="ChEBI" id="CHEBI:29108"/>
    </ligand>
</feature>
<accession>A0A1H6U234</accession>